<reference evidence="1" key="1">
    <citation type="journal article" date="2021" name="Proc. Natl. Acad. Sci. U.S.A.">
        <title>A Catalog of Tens of Thousands of Viruses from Human Metagenomes Reveals Hidden Associations with Chronic Diseases.</title>
        <authorList>
            <person name="Tisza M.J."/>
            <person name="Buck C.B."/>
        </authorList>
    </citation>
    <scope>NUCLEOTIDE SEQUENCE</scope>
    <source>
        <strain evidence="1">Ctb3910</strain>
    </source>
</reference>
<dbReference type="EMBL" id="BK032552">
    <property type="protein sequence ID" value="DAF47281.1"/>
    <property type="molecule type" value="Genomic_DNA"/>
</dbReference>
<protein>
    <submittedName>
        <fullName evidence="1">Uncharacterized protein</fullName>
    </submittedName>
</protein>
<accession>A0A8S5S8I2</accession>
<organism evidence="1">
    <name type="scientific">Siphoviridae sp. ctb3910</name>
    <dbReference type="NCBI Taxonomy" id="2827897"/>
    <lineage>
        <taxon>Viruses</taxon>
        <taxon>Duplodnaviria</taxon>
        <taxon>Heunggongvirae</taxon>
        <taxon>Uroviricota</taxon>
        <taxon>Caudoviricetes</taxon>
    </lineage>
</organism>
<proteinExistence type="predicted"/>
<evidence type="ECO:0000313" key="1">
    <source>
        <dbReference type="EMBL" id="DAF47281.1"/>
    </source>
</evidence>
<sequence length="150" mass="17193">MEGYSKTDKNRLNKITNDNIYDIDPIMENFTLLDDSIGKVDSVNMGGYDEDSEVSSEKSLTNYIKYLWKKLGSIELTDLKVKVTTWANKTLDKVLKELKDKDTEIVNTMKEYKASVDEYSKNLGIYVDRHEAANNKLEKLLKGVEVVDNL</sequence>
<name>A0A8S5S8I2_9CAUD</name>